<proteinExistence type="predicted"/>
<name>A0A0F9LU57_9ZZZZ</name>
<protein>
    <submittedName>
        <fullName evidence="1">Uncharacterized protein</fullName>
    </submittedName>
</protein>
<gene>
    <name evidence="1" type="ORF">LCGC14_1539800</name>
</gene>
<reference evidence="1" key="1">
    <citation type="journal article" date="2015" name="Nature">
        <title>Complex archaea that bridge the gap between prokaryotes and eukaryotes.</title>
        <authorList>
            <person name="Spang A."/>
            <person name="Saw J.H."/>
            <person name="Jorgensen S.L."/>
            <person name="Zaremba-Niedzwiedzka K."/>
            <person name="Martijn J."/>
            <person name="Lind A.E."/>
            <person name="van Eijk R."/>
            <person name="Schleper C."/>
            <person name="Guy L."/>
            <person name="Ettema T.J."/>
        </authorList>
    </citation>
    <scope>NUCLEOTIDE SEQUENCE</scope>
</reference>
<organism evidence="1">
    <name type="scientific">marine sediment metagenome</name>
    <dbReference type="NCBI Taxonomy" id="412755"/>
    <lineage>
        <taxon>unclassified sequences</taxon>
        <taxon>metagenomes</taxon>
        <taxon>ecological metagenomes</taxon>
    </lineage>
</organism>
<comment type="caution">
    <text evidence="1">The sequence shown here is derived from an EMBL/GenBank/DDBJ whole genome shotgun (WGS) entry which is preliminary data.</text>
</comment>
<evidence type="ECO:0000313" key="1">
    <source>
        <dbReference type="EMBL" id="KKM60642.1"/>
    </source>
</evidence>
<dbReference type="AlphaFoldDB" id="A0A0F9LU57"/>
<dbReference type="EMBL" id="LAZR01011642">
    <property type="protein sequence ID" value="KKM60642.1"/>
    <property type="molecule type" value="Genomic_DNA"/>
</dbReference>
<accession>A0A0F9LU57</accession>
<sequence length="132" mass="15558">MGLGIMLSYTINFDKEALKNAEKDFKHVKLTTEQLKILQELTKFICEIIKLPEIAIRATIWKALKEWQIKHNKAIEEIPELPVELRLNTIKEIFTIGKNLLKKMVKDSKDKCDIIIDIAFEKSFKYYLKNFE</sequence>